<evidence type="ECO:0000256" key="4">
    <source>
        <dbReference type="ARBA" id="ARBA00022840"/>
    </source>
</evidence>
<organism evidence="7 9">
    <name type="scientific">Clostridium formicaceticum</name>
    <dbReference type="NCBI Taxonomy" id="1497"/>
    <lineage>
        <taxon>Bacteria</taxon>
        <taxon>Bacillati</taxon>
        <taxon>Bacillota</taxon>
        <taxon>Clostridia</taxon>
        <taxon>Eubacteriales</taxon>
        <taxon>Clostridiaceae</taxon>
        <taxon>Clostridium</taxon>
    </lineage>
</organism>
<evidence type="ECO:0000313" key="9">
    <source>
        <dbReference type="Proteomes" id="UP000192478"/>
    </source>
</evidence>
<evidence type="ECO:0000313" key="8">
    <source>
        <dbReference type="Proteomes" id="UP000177894"/>
    </source>
</evidence>
<dbReference type="CDD" id="cd03257">
    <property type="entry name" value="ABC_NikE_OppD_transporters"/>
    <property type="match status" value="1"/>
</dbReference>
<gene>
    <name evidence="7" type="primary">ddpF</name>
    <name evidence="6" type="ORF">BJL90_00080</name>
    <name evidence="7" type="ORF">CLFO_32440</name>
</gene>
<dbReference type="PANTHER" id="PTHR43776">
    <property type="entry name" value="TRANSPORT ATP-BINDING PROTEIN"/>
    <property type="match status" value="1"/>
</dbReference>
<dbReference type="Proteomes" id="UP000192478">
    <property type="component" value="Chromosome"/>
</dbReference>
<evidence type="ECO:0000256" key="3">
    <source>
        <dbReference type="ARBA" id="ARBA00022741"/>
    </source>
</evidence>
<evidence type="ECO:0000256" key="2">
    <source>
        <dbReference type="ARBA" id="ARBA00022448"/>
    </source>
</evidence>
<dbReference type="GO" id="GO:0055085">
    <property type="term" value="P:transmembrane transport"/>
    <property type="evidence" value="ECO:0007669"/>
    <property type="project" value="UniProtKB-ARBA"/>
</dbReference>
<dbReference type="EMBL" id="CP017603">
    <property type="protein sequence ID" value="AOY74490.1"/>
    <property type="molecule type" value="Genomic_DNA"/>
</dbReference>
<dbReference type="Proteomes" id="UP000177894">
    <property type="component" value="Chromosome"/>
</dbReference>
<reference evidence="7 9" key="2">
    <citation type="submission" date="2017-03" db="EMBL/GenBank/DDBJ databases">
        <title>Complete sequence of Clostridium formicaceticum DSM 92.</title>
        <authorList>
            <person name="Poehlein A."/>
            <person name="Karl M."/>
            <person name="Bengelsdorf F.R."/>
            <person name="Duerre P."/>
            <person name="Daniel R."/>
        </authorList>
    </citation>
    <scope>NUCLEOTIDE SEQUENCE [LARGE SCALE GENOMIC DNA]</scope>
    <source>
        <strain evidence="7 9">DSM 92</strain>
    </source>
</reference>
<feature type="domain" description="ABC transporter" evidence="5">
    <location>
        <begin position="7"/>
        <end position="251"/>
    </location>
</feature>
<sequence>MERDIILQLENIHKVFSDNNGKTMKAMNNVNIALGKGECIGIVGESGCGKSTLARIIAQLTAPSEGKIIYRGEDITALPKKSTKMYYKNVQMIFQDPLGTFSPRMKIGAYLIEPFVNFKIMSKKKAYQYAEVLLEKVGLSKDYMKKYPNELSGGELQRVVIARAIGLEPDIILCDECTSALDVSIQKQIIALLIDLKKKTNFSSIFITHDLALAESICDKIYVMYLGEIVEVLEGQNLLSEARHPYTRMLLDSVFSIKNFDKRIEVNRKIDRAFNGTKGCVFAEGCLNKSRRCLEEKPHLVKVNQYVSVACRKYEEVRRIASVV</sequence>
<dbReference type="InterPro" id="IPR027417">
    <property type="entry name" value="P-loop_NTPase"/>
</dbReference>
<dbReference type="Gene3D" id="3.40.50.300">
    <property type="entry name" value="P-loop containing nucleotide triphosphate hydrolases"/>
    <property type="match status" value="1"/>
</dbReference>
<dbReference type="EMBL" id="CP020559">
    <property type="protein sequence ID" value="ARE88838.1"/>
    <property type="molecule type" value="Genomic_DNA"/>
</dbReference>
<keyword evidence="8" id="KW-1185">Reference proteome</keyword>
<evidence type="ECO:0000259" key="5">
    <source>
        <dbReference type="PROSITE" id="PS50893"/>
    </source>
</evidence>
<dbReference type="Pfam" id="PF08352">
    <property type="entry name" value="oligo_HPY"/>
    <property type="match status" value="1"/>
</dbReference>
<name>A0AAC9RPZ5_9CLOT</name>
<dbReference type="Pfam" id="PF00005">
    <property type="entry name" value="ABC_tran"/>
    <property type="match status" value="1"/>
</dbReference>
<dbReference type="InterPro" id="IPR050319">
    <property type="entry name" value="ABC_transp_ATP-bind"/>
</dbReference>
<dbReference type="SMART" id="SM00382">
    <property type="entry name" value="AAA"/>
    <property type="match status" value="1"/>
</dbReference>
<dbReference type="GO" id="GO:0015833">
    <property type="term" value="P:peptide transport"/>
    <property type="evidence" value="ECO:0007669"/>
    <property type="project" value="InterPro"/>
</dbReference>
<accession>A0AAC9RPZ5</accession>
<dbReference type="PROSITE" id="PS00211">
    <property type="entry name" value="ABC_TRANSPORTER_1"/>
    <property type="match status" value="1"/>
</dbReference>
<keyword evidence="2" id="KW-0813">Transport</keyword>
<dbReference type="RefSeq" id="WP_070963212.1">
    <property type="nucleotide sequence ID" value="NZ_CP017603.1"/>
</dbReference>
<protein>
    <submittedName>
        <fullName evidence="7">D,D-dipeptide transport ATP-binding protein DdpF</fullName>
    </submittedName>
</protein>
<evidence type="ECO:0000313" key="6">
    <source>
        <dbReference type="EMBL" id="AOY74490.1"/>
    </source>
</evidence>
<dbReference type="PROSITE" id="PS50893">
    <property type="entry name" value="ABC_TRANSPORTER_2"/>
    <property type="match status" value="1"/>
</dbReference>
<keyword evidence="4 7" id="KW-0067">ATP-binding</keyword>
<dbReference type="AlphaFoldDB" id="A0AAC9RPZ5"/>
<dbReference type="NCBIfam" id="TIGR01727">
    <property type="entry name" value="oligo_HPY"/>
    <property type="match status" value="1"/>
</dbReference>
<dbReference type="GO" id="GO:0005524">
    <property type="term" value="F:ATP binding"/>
    <property type="evidence" value="ECO:0007669"/>
    <property type="project" value="UniProtKB-KW"/>
</dbReference>
<reference evidence="6 8" key="1">
    <citation type="submission" date="2016-10" db="EMBL/GenBank/DDBJ databases">
        <title>Complete Genome Sequence of Acetogen Clostridium formicoaceticum ATCC 27076.</title>
        <authorList>
            <person name="Bao T."/>
            <person name="Cheng C."/>
            <person name="Zhao J."/>
            <person name="Yang S.-T."/>
            <person name="Wang J."/>
            <person name="Wang M."/>
        </authorList>
    </citation>
    <scope>NUCLEOTIDE SEQUENCE [LARGE SCALE GENOMIC DNA]</scope>
    <source>
        <strain evidence="6 8">ATCC 27076</strain>
    </source>
</reference>
<keyword evidence="3" id="KW-0547">Nucleotide-binding</keyword>
<dbReference type="InterPro" id="IPR017871">
    <property type="entry name" value="ABC_transporter-like_CS"/>
</dbReference>
<dbReference type="KEGG" id="cfm:BJL90_00080"/>
<evidence type="ECO:0000313" key="7">
    <source>
        <dbReference type="EMBL" id="ARE88838.1"/>
    </source>
</evidence>
<dbReference type="GO" id="GO:0016887">
    <property type="term" value="F:ATP hydrolysis activity"/>
    <property type="evidence" value="ECO:0007669"/>
    <property type="project" value="InterPro"/>
</dbReference>
<dbReference type="FunFam" id="3.40.50.300:FF:000016">
    <property type="entry name" value="Oligopeptide ABC transporter ATP-binding component"/>
    <property type="match status" value="1"/>
</dbReference>
<dbReference type="InterPro" id="IPR003593">
    <property type="entry name" value="AAA+_ATPase"/>
</dbReference>
<comment type="similarity">
    <text evidence="1">Belongs to the ABC transporter superfamily.</text>
</comment>
<dbReference type="InterPro" id="IPR003439">
    <property type="entry name" value="ABC_transporter-like_ATP-bd"/>
</dbReference>
<dbReference type="PANTHER" id="PTHR43776:SF8">
    <property type="entry name" value="ABC TRANSPORTER, ATP-BINDING PROTEIN"/>
    <property type="match status" value="1"/>
</dbReference>
<dbReference type="SUPFAM" id="SSF52540">
    <property type="entry name" value="P-loop containing nucleoside triphosphate hydrolases"/>
    <property type="match status" value="1"/>
</dbReference>
<dbReference type="InterPro" id="IPR013563">
    <property type="entry name" value="Oligopep_ABC_C"/>
</dbReference>
<proteinExistence type="inferred from homology"/>
<evidence type="ECO:0000256" key="1">
    <source>
        <dbReference type="ARBA" id="ARBA00005417"/>
    </source>
</evidence>